<reference evidence="1 2" key="1">
    <citation type="submission" date="2018-08" db="EMBL/GenBank/DDBJ databases">
        <title>A genome reference for cultivated species of the human gut microbiota.</title>
        <authorList>
            <person name="Zou Y."/>
            <person name="Xue W."/>
            <person name="Luo G."/>
        </authorList>
    </citation>
    <scope>NUCLEOTIDE SEQUENCE [LARGE SCALE GENOMIC DNA]</scope>
    <source>
        <strain evidence="1 2">AM23-23AC</strain>
    </source>
</reference>
<accession>A0A3R6HV34</accession>
<gene>
    <name evidence="1" type="ORF">DW654_06415</name>
</gene>
<name>A0A3R6HV34_9FIRM</name>
<dbReference type="RefSeq" id="WP_118202743.1">
    <property type="nucleotide sequence ID" value="NZ_QRHP01000004.1"/>
</dbReference>
<dbReference type="AlphaFoldDB" id="A0A3R6HV34"/>
<protein>
    <submittedName>
        <fullName evidence="1">Uncharacterized protein</fullName>
    </submittedName>
</protein>
<dbReference type="Proteomes" id="UP000283701">
    <property type="component" value="Unassembled WGS sequence"/>
</dbReference>
<sequence>MLIGANDYKLILLDTNAIREIVTNTNMSGKGFLERFFACSSDAYAPCFSIYNVIELMPYQDIYEKFLEFFSTIPCLVMFPVKSIFQREVECYLEGKSFVIDGHIANAFTPLVLKDNYNCKKFFENMAKDTTLMENIQNEVKTFSSIATDWENRRNRTEKMLKAQHLPLNMINEKFYRTQEKDTIIKDLMNYGISVPLGVEILHLPASRMMEFSQFVRIYQTRKHIKPNDVMDIQISCIVPYVNAVITENFQADVYKKAKHFIPQLEELEIYTLKDIRQ</sequence>
<comment type="caution">
    <text evidence="1">The sequence shown here is derived from an EMBL/GenBank/DDBJ whole genome shotgun (WGS) entry which is preliminary data.</text>
</comment>
<proteinExistence type="predicted"/>
<dbReference type="EMBL" id="QRHP01000004">
    <property type="protein sequence ID" value="RHF85608.1"/>
    <property type="molecule type" value="Genomic_DNA"/>
</dbReference>
<evidence type="ECO:0000313" key="1">
    <source>
        <dbReference type="EMBL" id="RHF85608.1"/>
    </source>
</evidence>
<organism evidence="1 2">
    <name type="scientific">Roseburia inulinivorans</name>
    <dbReference type="NCBI Taxonomy" id="360807"/>
    <lineage>
        <taxon>Bacteria</taxon>
        <taxon>Bacillati</taxon>
        <taxon>Bacillota</taxon>
        <taxon>Clostridia</taxon>
        <taxon>Lachnospirales</taxon>
        <taxon>Lachnospiraceae</taxon>
        <taxon>Roseburia</taxon>
    </lineage>
</organism>
<evidence type="ECO:0000313" key="2">
    <source>
        <dbReference type="Proteomes" id="UP000283701"/>
    </source>
</evidence>